<evidence type="ECO:0000313" key="2">
    <source>
        <dbReference type="EMBL" id="ELR17400.1"/>
    </source>
</evidence>
<dbReference type="EMBL" id="KB007974">
    <property type="protein sequence ID" value="ELR17400.1"/>
    <property type="molecule type" value="Genomic_DNA"/>
</dbReference>
<dbReference type="Proteomes" id="UP000011083">
    <property type="component" value="Unassembled WGS sequence"/>
</dbReference>
<sequence length="362" mass="41154">MSALEEVRQKCNLLATSTKVKERKGNLAELLALLSLDKVCQQVDQSSVAALLKPSEARKKGHTTTWDDVVRAVVAMVESEVEHIQSSKRKAAKPPALRKDVLDALKNALKIAEQRGPRLFLSIKDLTQHFVRMLCQSDAQQQPFLKEYSDLLCDYILPVPSYCQLASSSFFEELLALYGEYLLSTPSSAIEHQIYARTYHCLLTHYPMELAPFFTKFYAFFKKYFSEHMEDNKPSATLLSALNYLLQTCAMDEGSRARQLGTELHATFLKRWDTRQQLLKEQIVYFFRLQLLLHTSFTGKILSTANPAVEARLHYGIDYLDTLFDLVTKELERSAGQAYQLLSSLASTKKTLCSWKIGGDPF</sequence>
<evidence type="ECO:0000313" key="3">
    <source>
        <dbReference type="Proteomes" id="UP000011083"/>
    </source>
</evidence>
<protein>
    <recommendedName>
        <fullName evidence="1">Telomere-length maintenance and DNA damage repair domain-containing protein</fullName>
    </recommendedName>
</protein>
<dbReference type="InterPro" id="IPR038980">
    <property type="entry name" value="ATM_plant"/>
</dbReference>
<dbReference type="STRING" id="1257118.L8GWL5"/>
<organism evidence="2 3">
    <name type="scientific">Acanthamoeba castellanii (strain ATCC 30010 / Neff)</name>
    <dbReference type="NCBI Taxonomy" id="1257118"/>
    <lineage>
        <taxon>Eukaryota</taxon>
        <taxon>Amoebozoa</taxon>
        <taxon>Discosea</taxon>
        <taxon>Longamoebia</taxon>
        <taxon>Centramoebida</taxon>
        <taxon>Acanthamoebidae</taxon>
        <taxon>Acanthamoeba</taxon>
    </lineage>
</organism>
<keyword evidence="3" id="KW-1185">Reference proteome</keyword>
<dbReference type="AlphaFoldDB" id="L8GWL5"/>
<dbReference type="PANTHER" id="PTHR37079:SF4">
    <property type="entry name" value="SERINE_THREONINE-PROTEIN KINASE ATM"/>
    <property type="match status" value="1"/>
</dbReference>
<dbReference type="GO" id="GO:0004674">
    <property type="term" value="F:protein serine/threonine kinase activity"/>
    <property type="evidence" value="ECO:0007669"/>
    <property type="project" value="InterPro"/>
</dbReference>
<dbReference type="KEGG" id="acan:ACA1_061400"/>
<gene>
    <name evidence="2" type="ORF">ACA1_061400</name>
</gene>
<feature type="domain" description="Telomere-length maintenance and DNA damage repair" evidence="1">
    <location>
        <begin position="1"/>
        <end position="172"/>
    </location>
</feature>
<accession>L8GWL5</accession>
<reference evidence="2 3" key="1">
    <citation type="journal article" date="2013" name="Genome Biol.">
        <title>Genome of Acanthamoeba castellanii highlights extensive lateral gene transfer and early evolution of tyrosine kinase signaling.</title>
        <authorList>
            <person name="Clarke M."/>
            <person name="Lohan A.J."/>
            <person name="Liu B."/>
            <person name="Lagkouvardos I."/>
            <person name="Roy S."/>
            <person name="Zafar N."/>
            <person name="Bertelli C."/>
            <person name="Schilde C."/>
            <person name="Kianianmomeni A."/>
            <person name="Burglin T.R."/>
            <person name="Frech C."/>
            <person name="Turcotte B."/>
            <person name="Kopec K.O."/>
            <person name="Synnott J.M."/>
            <person name="Choo C."/>
            <person name="Paponov I."/>
            <person name="Finkler A."/>
            <person name="Soon Heng Tan C."/>
            <person name="Hutchins A.P."/>
            <person name="Weinmeier T."/>
            <person name="Rattei T."/>
            <person name="Chu J.S."/>
            <person name="Gimenez G."/>
            <person name="Irimia M."/>
            <person name="Rigden D.J."/>
            <person name="Fitzpatrick D.A."/>
            <person name="Lorenzo-Morales J."/>
            <person name="Bateman A."/>
            <person name="Chiu C.H."/>
            <person name="Tang P."/>
            <person name="Hegemann P."/>
            <person name="Fromm H."/>
            <person name="Raoult D."/>
            <person name="Greub G."/>
            <person name="Miranda-Saavedra D."/>
            <person name="Chen N."/>
            <person name="Nash P."/>
            <person name="Ginger M.L."/>
            <person name="Horn M."/>
            <person name="Schaap P."/>
            <person name="Caler L."/>
            <person name="Loftus B."/>
        </authorList>
    </citation>
    <scope>NUCLEOTIDE SEQUENCE [LARGE SCALE GENOMIC DNA]</scope>
    <source>
        <strain evidence="2 3">Neff</strain>
    </source>
</reference>
<proteinExistence type="predicted"/>
<evidence type="ECO:0000259" key="1">
    <source>
        <dbReference type="SMART" id="SM01342"/>
    </source>
</evidence>
<dbReference type="SMART" id="SM01342">
    <property type="entry name" value="TAN"/>
    <property type="match status" value="1"/>
</dbReference>
<dbReference type="GO" id="GO:0006974">
    <property type="term" value="P:DNA damage response"/>
    <property type="evidence" value="ECO:0007669"/>
    <property type="project" value="InterPro"/>
</dbReference>
<dbReference type="PANTHER" id="PTHR37079">
    <property type="entry name" value="SERINE/THREONINE-PROTEIN KINASE ATM"/>
    <property type="match status" value="1"/>
</dbReference>
<dbReference type="VEuPathDB" id="AmoebaDB:ACA1_061400"/>
<name>L8GWL5_ACACF</name>
<dbReference type="GeneID" id="14917976"/>
<dbReference type="InterPro" id="IPR021668">
    <property type="entry name" value="TAN"/>
</dbReference>
<dbReference type="RefSeq" id="XP_004339413.1">
    <property type="nucleotide sequence ID" value="XM_004339365.1"/>
</dbReference>